<accession>A0ABS3S056</accession>
<keyword evidence="2" id="KW-1185">Reference proteome</keyword>
<gene>
    <name evidence="1" type="ORF">J4709_32970</name>
</gene>
<dbReference type="RefSeq" id="WP_208246594.1">
    <property type="nucleotide sequence ID" value="NZ_JAGEPF010000021.1"/>
</dbReference>
<comment type="caution">
    <text evidence="1">The sequence shown here is derived from an EMBL/GenBank/DDBJ whole genome shotgun (WGS) entry which is preliminary data.</text>
</comment>
<dbReference type="Proteomes" id="UP000680206">
    <property type="component" value="Unassembled WGS sequence"/>
</dbReference>
<evidence type="ECO:0000313" key="2">
    <source>
        <dbReference type="Proteomes" id="UP000680206"/>
    </source>
</evidence>
<name>A0ABS3S056_9ACTN</name>
<proteinExistence type="predicted"/>
<organism evidence="1 2">
    <name type="scientific">Actinomadura violacea</name>
    <dbReference type="NCBI Taxonomy" id="2819934"/>
    <lineage>
        <taxon>Bacteria</taxon>
        <taxon>Bacillati</taxon>
        <taxon>Actinomycetota</taxon>
        <taxon>Actinomycetes</taxon>
        <taxon>Streptosporangiales</taxon>
        <taxon>Thermomonosporaceae</taxon>
        <taxon>Actinomadura</taxon>
    </lineage>
</organism>
<protein>
    <submittedName>
        <fullName evidence="1">Uncharacterized protein</fullName>
    </submittedName>
</protein>
<sequence>MLKVCRSTVEVAKQFHPTAGRFVTRPYTKNGEHRRFKIGRPLVEKIRAHVREHDLKTGDLIFPVRLFKP</sequence>
<reference evidence="1 2" key="1">
    <citation type="submission" date="2021-03" db="EMBL/GenBank/DDBJ databases">
        <title>Actinomadura violae sp. nov., isolated from lichen in Thailand.</title>
        <authorList>
            <person name="Kanchanasin P."/>
            <person name="Saeng-In P."/>
            <person name="Phongsopitanun W."/>
            <person name="Yuki M."/>
            <person name="Kudo T."/>
            <person name="Ohkuma M."/>
            <person name="Tanasupawat S."/>
        </authorList>
    </citation>
    <scope>NUCLEOTIDE SEQUENCE [LARGE SCALE GENOMIC DNA]</scope>
    <source>
        <strain evidence="1 2">LCR2-06</strain>
    </source>
</reference>
<evidence type="ECO:0000313" key="1">
    <source>
        <dbReference type="EMBL" id="MBO2462395.1"/>
    </source>
</evidence>
<dbReference type="EMBL" id="JAGEPF010000021">
    <property type="protein sequence ID" value="MBO2462395.1"/>
    <property type="molecule type" value="Genomic_DNA"/>
</dbReference>